<accession>A0A853EP21</accession>
<feature type="transmembrane region" description="Helical" evidence="1">
    <location>
        <begin position="83"/>
        <end position="103"/>
    </location>
</feature>
<sequence length="150" mass="16690">MLPLPPEASPLPGASPVEAVKRFFQRYAQFRGYASRSEYWWTQLFLVILVIGGYVALFVPFILSSGNPAAAESDASSSDARLLISMLIFLVVNLALTIPYLALCARRLHDAGQSGWLTLLLFIPYIGPFIIPIVFGLMPSRPDLYRPEWS</sequence>
<dbReference type="EMBL" id="JACBXV010000166">
    <property type="protein sequence ID" value="NYS69911.1"/>
    <property type="molecule type" value="Genomic_DNA"/>
</dbReference>
<dbReference type="GO" id="GO:0005886">
    <property type="term" value="C:plasma membrane"/>
    <property type="evidence" value="ECO:0007669"/>
    <property type="project" value="TreeGrafter"/>
</dbReference>
<evidence type="ECO:0000313" key="3">
    <source>
        <dbReference type="Proteomes" id="UP000572528"/>
    </source>
</evidence>
<dbReference type="AlphaFoldDB" id="A0A853EP21"/>
<feature type="transmembrane region" description="Helical" evidence="1">
    <location>
        <begin position="39"/>
        <end position="63"/>
    </location>
</feature>
<dbReference type="InterPro" id="IPR008523">
    <property type="entry name" value="DUF805"/>
</dbReference>
<keyword evidence="1" id="KW-0812">Transmembrane</keyword>
<comment type="caution">
    <text evidence="2">The sequence shown here is derived from an EMBL/GenBank/DDBJ whole genome shotgun (WGS) entry which is preliminary data.</text>
</comment>
<keyword evidence="1" id="KW-1133">Transmembrane helix</keyword>
<evidence type="ECO:0000313" key="2">
    <source>
        <dbReference type="EMBL" id="NYS69911.1"/>
    </source>
</evidence>
<feature type="transmembrane region" description="Helical" evidence="1">
    <location>
        <begin position="115"/>
        <end position="138"/>
    </location>
</feature>
<proteinExistence type="predicted"/>
<dbReference type="PANTHER" id="PTHR34980">
    <property type="entry name" value="INNER MEMBRANE PROTEIN-RELATED-RELATED"/>
    <property type="match status" value="1"/>
</dbReference>
<protein>
    <submittedName>
        <fullName evidence="2">DUF805 domain-containing protein</fullName>
    </submittedName>
</protein>
<reference evidence="2 3" key="1">
    <citation type="submission" date="2020-07" db="EMBL/GenBank/DDBJ databases">
        <title>MOT database genomes.</title>
        <authorList>
            <person name="Joseph S."/>
            <person name="Aduse-Opoku J."/>
            <person name="Hashim A."/>
            <person name="Wade W."/>
            <person name="Curtis M."/>
        </authorList>
    </citation>
    <scope>NUCLEOTIDE SEQUENCE [LARGE SCALE GENOMIC DNA]</scope>
    <source>
        <strain evidence="2 3">WMus004</strain>
    </source>
</reference>
<name>A0A853EP21_9ACTO</name>
<organism evidence="2 3">
    <name type="scientific">Actinomyces bowdenii</name>
    <dbReference type="NCBI Taxonomy" id="131109"/>
    <lineage>
        <taxon>Bacteria</taxon>
        <taxon>Bacillati</taxon>
        <taxon>Actinomycetota</taxon>
        <taxon>Actinomycetes</taxon>
        <taxon>Actinomycetales</taxon>
        <taxon>Actinomycetaceae</taxon>
        <taxon>Actinomyces</taxon>
    </lineage>
</organism>
<dbReference type="PANTHER" id="PTHR34980:SF2">
    <property type="entry name" value="INNER MEMBRANE PROTEIN YHAH-RELATED"/>
    <property type="match status" value="1"/>
</dbReference>
<evidence type="ECO:0000256" key="1">
    <source>
        <dbReference type="SAM" id="Phobius"/>
    </source>
</evidence>
<dbReference type="Proteomes" id="UP000572528">
    <property type="component" value="Unassembled WGS sequence"/>
</dbReference>
<dbReference type="Pfam" id="PF05656">
    <property type="entry name" value="DUF805"/>
    <property type="match status" value="1"/>
</dbReference>
<keyword evidence="1" id="KW-0472">Membrane</keyword>
<gene>
    <name evidence="2" type="ORF">HZZ05_10395</name>
</gene>